<reference evidence="2" key="1">
    <citation type="submission" date="2019-08" db="EMBL/GenBank/DDBJ databases">
        <authorList>
            <person name="Kucharzyk K."/>
            <person name="Murdoch R.W."/>
            <person name="Higgins S."/>
            <person name="Loffler F."/>
        </authorList>
    </citation>
    <scope>NUCLEOTIDE SEQUENCE</scope>
</reference>
<gene>
    <name evidence="2" type="ORF">SDC9_194083</name>
</gene>
<sequence>MLLKKYWKSILLTLIILVLSFAKLPSTNELPKLIPWDKIAHFFMYLTLTFILMYDFYKDNKLTEKKSYFICIAFPLILGVITELCQNLFFFPRVAEWYDWLSNFGGFLAGWGIFMIFKRKFQT</sequence>
<accession>A0A645I5A7</accession>
<dbReference type="EMBL" id="VSSQ01107217">
    <property type="protein sequence ID" value="MPN46497.1"/>
    <property type="molecule type" value="Genomic_DNA"/>
</dbReference>
<name>A0A645I5A7_9ZZZZ</name>
<keyword evidence="1" id="KW-1133">Transmembrane helix</keyword>
<feature type="transmembrane region" description="Helical" evidence="1">
    <location>
        <begin position="97"/>
        <end position="117"/>
    </location>
</feature>
<dbReference type="NCBIfam" id="NF037970">
    <property type="entry name" value="vanZ_1"/>
    <property type="match status" value="1"/>
</dbReference>
<comment type="caution">
    <text evidence="2">The sequence shown here is derived from an EMBL/GenBank/DDBJ whole genome shotgun (WGS) entry which is preliminary data.</text>
</comment>
<organism evidence="2">
    <name type="scientific">bioreactor metagenome</name>
    <dbReference type="NCBI Taxonomy" id="1076179"/>
    <lineage>
        <taxon>unclassified sequences</taxon>
        <taxon>metagenomes</taxon>
        <taxon>ecological metagenomes</taxon>
    </lineage>
</organism>
<dbReference type="PANTHER" id="PTHR28008">
    <property type="entry name" value="DOMAIN PROTEIN, PUTATIVE (AFU_ORTHOLOGUE AFUA_3G10980)-RELATED"/>
    <property type="match status" value="1"/>
</dbReference>
<evidence type="ECO:0000256" key="1">
    <source>
        <dbReference type="SAM" id="Phobius"/>
    </source>
</evidence>
<feature type="transmembrane region" description="Helical" evidence="1">
    <location>
        <begin position="38"/>
        <end position="57"/>
    </location>
</feature>
<feature type="transmembrane region" description="Helical" evidence="1">
    <location>
        <begin position="69"/>
        <end position="91"/>
    </location>
</feature>
<evidence type="ECO:0000313" key="2">
    <source>
        <dbReference type="EMBL" id="MPN46497.1"/>
    </source>
</evidence>
<dbReference type="PANTHER" id="PTHR28008:SF1">
    <property type="entry name" value="DOMAIN PROTEIN, PUTATIVE (AFU_ORTHOLOGUE AFUA_3G10980)-RELATED"/>
    <property type="match status" value="1"/>
</dbReference>
<protein>
    <submittedName>
        <fullName evidence="2">Uncharacterized protein</fullName>
    </submittedName>
</protein>
<dbReference type="AlphaFoldDB" id="A0A645I5A7"/>
<proteinExistence type="predicted"/>
<keyword evidence="1" id="KW-0472">Membrane</keyword>
<keyword evidence="1" id="KW-0812">Transmembrane</keyword>